<evidence type="ECO:0000256" key="3">
    <source>
        <dbReference type="SAM" id="SignalP"/>
    </source>
</evidence>
<dbReference type="NCBIfam" id="TIGR04057">
    <property type="entry name" value="SusC_RagA_signa"/>
    <property type="match status" value="1"/>
</dbReference>
<evidence type="ECO:0000256" key="2">
    <source>
        <dbReference type="RuleBase" id="RU003357"/>
    </source>
</evidence>
<dbReference type="PROSITE" id="PS52016">
    <property type="entry name" value="TONB_DEPENDENT_REC_3"/>
    <property type="match status" value="1"/>
</dbReference>
<comment type="similarity">
    <text evidence="1 2">Belongs to the TonB-dependent receptor family.</text>
</comment>
<dbReference type="Pfam" id="PF13715">
    <property type="entry name" value="CarbopepD_reg_2"/>
    <property type="match status" value="1"/>
</dbReference>
<dbReference type="RefSeq" id="WP_217793900.1">
    <property type="nucleotide sequence ID" value="NZ_JAHSPG010000015.1"/>
</dbReference>
<evidence type="ECO:0000313" key="6">
    <source>
        <dbReference type="EMBL" id="MBV4359645.1"/>
    </source>
</evidence>
<keyword evidence="1" id="KW-0812">Transmembrane</keyword>
<organism evidence="6 7">
    <name type="scientific">Pinibacter aurantiacus</name>
    <dbReference type="NCBI Taxonomy" id="2851599"/>
    <lineage>
        <taxon>Bacteria</taxon>
        <taxon>Pseudomonadati</taxon>
        <taxon>Bacteroidota</taxon>
        <taxon>Chitinophagia</taxon>
        <taxon>Chitinophagales</taxon>
        <taxon>Chitinophagaceae</taxon>
        <taxon>Pinibacter</taxon>
    </lineage>
</organism>
<dbReference type="InterPro" id="IPR000531">
    <property type="entry name" value="Beta-barrel_TonB"/>
</dbReference>
<evidence type="ECO:0000259" key="5">
    <source>
        <dbReference type="Pfam" id="PF07715"/>
    </source>
</evidence>
<keyword evidence="2" id="KW-0798">TonB box</keyword>
<gene>
    <name evidence="6" type="ORF">KTO63_20915</name>
</gene>
<protein>
    <submittedName>
        <fullName evidence="6">TonB-dependent receptor</fullName>
    </submittedName>
</protein>
<sequence>MLTKRLLQQMLCGFMCLFLVNLARAQSKTVTGTITDDKGAPLAGATVKEKGSSSGTNTNATGVFTLTVPNSATTLVITYIGYDQQEISIKNKTAVAVSLQPNKSSLNEVVVVGYGTQKRKDVTGSVVSVKGDAFKNQPVTNVTEALQGRAAGVEVIKSSGAPDAQPLILIRGTASLHQPNPLYIVDGVRTDGTNLNPQDVASVEVLKDASAAAIYGSAAAGGVILITTKKGASQRPTVNFNARYGVSQPKLVKLLDRNDWIKLQNIIHPTYFKGATQTDTLANTDWVDELYRNGYEQNYNLSVSGSSPNVNYLASGFYNGNKGIYINNFSNIGGARVNTDFKLGNYVKIGEQVSVSQRRTAPPVGSEAQLHNAPFRTQPIIPVHNSWDNSWGTLPPGYPAIQFGGPNPVGAVNSAMAQNFKNNFQGNVYGEVKLPWYLTFRTNLGYGYYNETNDYYQAPYNFGAVTSATNFLDKTSIVSSTLLTNYLLSFDHTFGKHNISALVGYEQIKNVYNYVEANQSMIGLPGYSFIQTSQSNTTVHGKYDANGLIKSQFARLNYNFNGKYYVSASIRQDANFTVFGPGKQKGTFPAFSAGWNISEENFWKPISNAVNLLKIRGSYGSLGNSAINPYSYAATYSKFTGAGYNALGGQNFAPGAPLVIANSLNAIPNPNLHWETVYETNLGIDGEALNSHLYFTVEWYNKKTKDMLYALKMPVSAGYTSPYFVNIGSVQNKGVDLLIGYRNKAGNFSYDVSFNAGFNNNKVLDLSGIPNDQLFDGVNYYSNGDAGFNVMPNQNLTVTRAGLPFGSFYGYKVIGMFKTDQEAAAATAQPGAKAGDLIYAHDAKNGNVVSEADKQVLGNPNPKMVYGATVNLRWKGIDVAMLFNGVAGVELFNGVKAYEMYPWADGNTTSKVFGASYLGSNQLTGQPRIGYINPANANQFILDPNGNYTKVNSYFVENGSYLKLKNLQIGYTFSNALMEKIKMRSARVFVMANNLFTITKYSGLDPELGTGFSMAQQQGYVGGITVTTRGVDAVSQYPQAKIWSVGLDLTF</sequence>
<comment type="caution">
    <text evidence="6">The sequence shown here is derived from an EMBL/GenBank/DDBJ whole genome shotgun (WGS) entry which is preliminary data.</text>
</comment>
<dbReference type="GO" id="GO:0009279">
    <property type="term" value="C:cell outer membrane"/>
    <property type="evidence" value="ECO:0007669"/>
    <property type="project" value="UniProtKB-SubCell"/>
</dbReference>
<comment type="subcellular location">
    <subcellularLocation>
        <location evidence="1">Cell outer membrane</location>
        <topology evidence="1">Multi-pass membrane protein</topology>
    </subcellularLocation>
</comment>
<dbReference type="InterPro" id="IPR039426">
    <property type="entry name" value="TonB-dep_rcpt-like"/>
</dbReference>
<keyword evidence="1" id="KW-0813">Transport</keyword>
<dbReference type="NCBIfam" id="TIGR04056">
    <property type="entry name" value="OMP_RagA_SusC"/>
    <property type="match status" value="1"/>
</dbReference>
<proteinExistence type="inferred from homology"/>
<dbReference type="Pfam" id="PF00593">
    <property type="entry name" value="TonB_dep_Rec_b-barrel"/>
    <property type="match status" value="1"/>
</dbReference>
<reference evidence="6" key="1">
    <citation type="submission" date="2021-06" db="EMBL/GenBank/DDBJ databases">
        <authorList>
            <person name="Huq M.A."/>
        </authorList>
    </citation>
    <scope>NUCLEOTIDE SEQUENCE</scope>
    <source>
        <strain evidence="6">MAH-26</strain>
    </source>
</reference>
<keyword evidence="6" id="KW-0675">Receptor</keyword>
<keyword evidence="1 2" id="KW-0472">Membrane</keyword>
<keyword evidence="7" id="KW-1185">Reference proteome</keyword>
<dbReference type="Proteomes" id="UP000812270">
    <property type="component" value="Unassembled WGS sequence"/>
</dbReference>
<evidence type="ECO:0000313" key="7">
    <source>
        <dbReference type="Proteomes" id="UP000812270"/>
    </source>
</evidence>
<name>A0A9E2SF40_9BACT</name>
<dbReference type="EMBL" id="JAHSPG010000015">
    <property type="protein sequence ID" value="MBV4359645.1"/>
    <property type="molecule type" value="Genomic_DNA"/>
</dbReference>
<dbReference type="InterPro" id="IPR023996">
    <property type="entry name" value="TonB-dep_OMP_SusC/RagA"/>
</dbReference>
<keyword evidence="1" id="KW-0998">Cell outer membrane</keyword>
<dbReference type="InterPro" id="IPR012910">
    <property type="entry name" value="Plug_dom"/>
</dbReference>
<keyword evidence="1" id="KW-1134">Transmembrane beta strand</keyword>
<dbReference type="Pfam" id="PF07715">
    <property type="entry name" value="Plug"/>
    <property type="match status" value="1"/>
</dbReference>
<feature type="domain" description="TonB-dependent receptor-like beta-barrel" evidence="4">
    <location>
        <begin position="417"/>
        <end position="789"/>
    </location>
</feature>
<evidence type="ECO:0000259" key="4">
    <source>
        <dbReference type="Pfam" id="PF00593"/>
    </source>
</evidence>
<dbReference type="InterPro" id="IPR023997">
    <property type="entry name" value="TonB-dep_OMP_SusC/RagA_CS"/>
</dbReference>
<evidence type="ECO:0000256" key="1">
    <source>
        <dbReference type="PROSITE-ProRule" id="PRU01360"/>
    </source>
</evidence>
<accession>A0A9E2SF40</accession>
<feature type="domain" description="TonB-dependent receptor plug" evidence="5">
    <location>
        <begin position="119"/>
        <end position="223"/>
    </location>
</feature>
<feature type="signal peptide" evidence="3">
    <location>
        <begin position="1"/>
        <end position="25"/>
    </location>
</feature>
<keyword evidence="3" id="KW-0732">Signal</keyword>
<dbReference type="AlphaFoldDB" id="A0A9E2SF40"/>
<feature type="chain" id="PRO_5038406004" evidence="3">
    <location>
        <begin position="26"/>
        <end position="1051"/>
    </location>
</feature>